<evidence type="ECO:0000313" key="2">
    <source>
        <dbReference type="EMBL" id="QHT86921.1"/>
    </source>
</evidence>
<reference evidence="2" key="1">
    <citation type="journal article" date="2020" name="Nature">
        <title>Giant virus diversity and host interactions through global metagenomics.</title>
        <authorList>
            <person name="Schulz F."/>
            <person name="Roux S."/>
            <person name="Paez-Espino D."/>
            <person name="Jungbluth S."/>
            <person name="Walsh D.A."/>
            <person name="Denef V.J."/>
            <person name="McMahon K.D."/>
            <person name="Konstantinidis K.T."/>
            <person name="Eloe-Fadrosh E.A."/>
            <person name="Kyrpides N.C."/>
            <person name="Woyke T."/>
        </authorList>
    </citation>
    <scope>NUCLEOTIDE SEQUENCE</scope>
    <source>
        <strain evidence="2">GVMAG-M-3300023184-18</strain>
    </source>
</reference>
<evidence type="ECO:0000259" key="1">
    <source>
        <dbReference type="SMART" id="SM00151"/>
    </source>
</evidence>
<sequence>MTCIISNELAEFFNNGSKTTMSRVEVTRRIDKYIEEHGLRFYTNINPDEKLKNLLKCGDNEVTFANLQNYIAPHIVVPPPPSAPPLSPESPPESVYAVLPEDEFPEPPPKPLFPAVAASAQEKSAPSVCVYAVFPEDELPYTPLHYVNKKWTWDTSRYYIDAHRWLPSPRLTDRLLVHRDLYVGYGVN</sequence>
<dbReference type="CDD" id="cd10567">
    <property type="entry name" value="SWIB-MDM2_like"/>
    <property type="match status" value="1"/>
</dbReference>
<dbReference type="AlphaFoldDB" id="A0A6C0I1N1"/>
<dbReference type="Gene3D" id="1.10.245.10">
    <property type="entry name" value="SWIB/MDM2 domain"/>
    <property type="match status" value="1"/>
</dbReference>
<name>A0A6C0I1N1_9ZZZZ</name>
<dbReference type="Pfam" id="PF02201">
    <property type="entry name" value="SWIB"/>
    <property type="match status" value="1"/>
</dbReference>
<dbReference type="SMART" id="SM00151">
    <property type="entry name" value="SWIB"/>
    <property type="match status" value="1"/>
</dbReference>
<proteinExistence type="predicted"/>
<dbReference type="InterPro" id="IPR019835">
    <property type="entry name" value="SWIB_domain"/>
</dbReference>
<feature type="domain" description="SWIB" evidence="1">
    <location>
        <begin position="1"/>
        <end position="80"/>
    </location>
</feature>
<protein>
    <recommendedName>
        <fullName evidence="1">SWIB domain-containing protein</fullName>
    </recommendedName>
</protein>
<dbReference type="SUPFAM" id="SSF47592">
    <property type="entry name" value="SWIB/MDM2 domain"/>
    <property type="match status" value="1"/>
</dbReference>
<dbReference type="InterPro" id="IPR036885">
    <property type="entry name" value="SWIB_MDM2_dom_sf"/>
</dbReference>
<dbReference type="EMBL" id="MN740078">
    <property type="protein sequence ID" value="QHT86921.1"/>
    <property type="molecule type" value="Genomic_DNA"/>
</dbReference>
<dbReference type="InterPro" id="IPR003121">
    <property type="entry name" value="SWIB_MDM2_domain"/>
</dbReference>
<organism evidence="2">
    <name type="scientific">viral metagenome</name>
    <dbReference type="NCBI Taxonomy" id="1070528"/>
    <lineage>
        <taxon>unclassified sequences</taxon>
        <taxon>metagenomes</taxon>
        <taxon>organismal metagenomes</taxon>
    </lineage>
</organism>
<accession>A0A6C0I1N1</accession>